<dbReference type="CDD" id="cd00106">
    <property type="entry name" value="KISc"/>
    <property type="match status" value="1"/>
</dbReference>
<gene>
    <name evidence="12" type="ORF">GSOID_T00006135001</name>
</gene>
<evidence type="ECO:0000256" key="10">
    <source>
        <dbReference type="SAM" id="Coils"/>
    </source>
</evidence>
<sequence>MGERIQVAVRLRPSLGIDDKNAAMKELSQKNSIYTSSSPKSRSFKFDKVFNPEDDQEAVFSEIGENLLSNTLNGFNSTLLTYGQTGSGKTFTVFGDKDDPGIVPRLLIALFEKISTLRHEFAANDYHVEVSMLEIYNEKVRDLLRPRNGGFAKVREVGEYFRVLNLTTVVVHSREEVEQVAAEGSKGRSIASTNMNEKSSRAHTIFNIRFVQKIKEKEGTRVKRSEIVLVDLAGSERVGQAKMEGSRFKEGVSINLSLMKLVRIRIANLEPCSEEKQTPNHIFRGSVMTQLLKRSLIGNSKTMMIATITADEENFQESLSTLKYANRMKDLQTEPIVNEESASKMIKELEEEITRLKSAMKKSRRPSDLNQSELEAILEAKMSEIELLTQDYEERLAQELRKSAALTKKLEENFDQLLAEELEKVKKEKGGISNSSLIQLRSELDFLRGENQFLRNEIDRMTNKKKCCFGLCRSKKINFTSP</sequence>
<dbReference type="AlphaFoldDB" id="E4WTD8"/>
<feature type="binding site" evidence="8">
    <location>
        <begin position="83"/>
        <end position="90"/>
    </location>
    <ligand>
        <name>ATP</name>
        <dbReference type="ChEBI" id="CHEBI:30616"/>
    </ligand>
</feature>
<name>E4WTD8_OIKDI</name>
<comment type="subcellular location">
    <subcellularLocation>
        <location evidence="1">Cytoplasm</location>
        <location evidence="1">Cytoskeleton</location>
    </subcellularLocation>
</comment>
<proteinExistence type="inferred from homology"/>
<dbReference type="InterPro" id="IPR019821">
    <property type="entry name" value="Kinesin_motor_CS"/>
</dbReference>
<keyword evidence="13" id="KW-1185">Reference proteome</keyword>
<feature type="coiled-coil region" evidence="10">
    <location>
        <begin position="339"/>
        <end position="402"/>
    </location>
</feature>
<keyword evidence="5 10" id="KW-0175">Coiled coil</keyword>
<keyword evidence="4 8" id="KW-0067">ATP-binding</keyword>
<comment type="similarity">
    <text evidence="8 9">Belongs to the TRAFAC class myosin-kinesin ATPase superfamily. Kinesin family.</text>
</comment>
<keyword evidence="7" id="KW-0206">Cytoskeleton</keyword>
<dbReference type="GO" id="GO:0005524">
    <property type="term" value="F:ATP binding"/>
    <property type="evidence" value="ECO:0007669"/>
    <property type="project" value="UniProtKB-UniRule"/>
</dbReference>
<evidence type="ECO:0000256" key="8">
    <source>
        <dbReference type="PROSITE-ProRule" id="PRU00283"/>
    </source>
</evidence>
<keyword evidence="3 8" id="KW-0547">Nucleotide-binding</keyword>
<dbReference type="GO" id="GO:0008017">
    <property type="term" value="F:microtubule binding"/>
    <property type="evidence" value="ECO:0007669"/>
    <property type="project" value="InterPro"/>
</dbReference>
<dbReference type="PANTHER" id="PTHR47968">
    <property type="entry name" value="CENTROMERE PROTEIN E"/>
    <property type="match status" value="1"/>
</dbReference>
<dbReference type="PROSITE" id="PS50067">
    <property type="entry name" value="KINESIN_MOTOR_2"/>
    <property type="match status" value="1"/>
</dbReference>
<dbReference type="InterPro" id="IPR027417">
    <property type="entry name" value="P-loop_NTPase"/>
</dbReference>
<dbReference type="Pfam" id="PF00225">
    <property type="entry name" value="Kinesin"/>
    <property type="match status" value="1"/>
</dbReference>
<dbReference type="PROSITE" id="PS00411">
    <property type="entry name" value="KINESIN_MOTOR_1"/>
    <property type="match status" value="1"/>
</dbReference>
<dbReference type="PRINTS" id="PR00380">
    <property type="entry name" value="KINESINHEAVY"/>
</dbReference>
<evidence type="ECO:0000313" key="12">
    <source>
        <dbReference type="EMBL" id="CBY07052.1"/>
    </source>
</evidence>
<evidence type="ECO:0000256" key="6">
    <source>
        <dbReference type="ARBA" id="ARBA00023175"/>
    </source>
</evidence>
<dbReference type="GO" id="GO:0007018">
    <property type="term" value="P:microtubule-based movement"/>
    <property type="evidence" value="ECO:0007669"/>
    <property type="project" value="InterPro"/>
</dbReference>
<dbReference type="Gene3D" id="3.40.850.10">
    <property type="entry name" value="Kinesin motor domain"/>
    <property type="match status" value="1"/>
</dbReference>
<dbReference type="SMART" id="SM00129">
    <property type="entry name" value="KISc"/>
    <property type="match status" value="1"/>
</dbReference>
<dbReference type="PANTHER" id="PTHR47968:SF36">
    <property type="entry name" value="KINESIN HEAVY CHAIN ISOFORM X1"/>
    <property type="match status" value="1"/>
</dbReference>
<dbReference type="InterPro" id="IPR036961">
    <property type="entry name" value="Kinesin_motor_dom_sf"/>
</dbReference>
<evidence type="ECO:0000256" key="1">
    <source>
        <dbReference type="ARBA" id="ARBA00004245"/>
    </source>
</evidence>
<accession>E4WTD8</accession>
<evidence type="ECO:0000313" key="13">
    <source>
        <dbReference type="Proteomes" id="UP000001307"/>
    </source>
</evidence>
<organism evidence="12">
    <name type="scientific">Oikopleura dioica</name>
    <name type="common">Tunicate</name>
    <dbReference type="NCBI Taxonomy" id="34765"/>
    <lineage>
        <taxon>Eukaryota</taxon>
        <taxon>Metazoa</taxon>
        <taxon>Chordata</taxon>
        <taxon>Tunicata</taxon>
        <taxon>Appendicularia</taxon>
        <taxon>Copelata</taxon>
        <taxon>Oikopleuridae</taxon>
        <taxon>Oikopleura</taxon>
    </lineage>
</organism>
<evidence type="ECO:0000256" key="4">
    <source>
        <dbReference type="ARBA" id="ARBA00022840"/>
    </source>
</evidence>
<dbReference type="SUPFAM" id="SSF52540">
    <property type="entry name" value="P-loop containing nucleoside triphosphate hydrolases"/>
    <property type="match status" value="1"/>
</dbReference>
<dbReference type="InterPro" id="IPR027640">
    <property type="entry name" value="Kinesin-like_fam"/>
</dbReference>
<evidence type="ECO:0000259" key="11">
    <source>
        <dbReference type="PROSITE" id="PS50067"/>
    </source>
</evidence>
<dbReference type="EMBL" id="FN653016">
    <property type="protein sequence ID" value="CBY07052.1"/>
    <property type="molecule type" value="Genomic_DNA"/>
</dbReference>
<feature type="coiled-coil region" evidence="10">
    <location>
        <begin position="437"/>
        <end position="464"/>
    </location>
</feature>
<protein>
    <recommendedName>
        <fullName evidence="9">Kinesin-like protein</fullName>
    </recommendedName>
</protein>
<dbReference type="InterPro" id="IPR001752">
    <property type="entry name" value="Kinesin_motor_dom"/>
</dbReference>
<dbReference type="Proteomes" id="UP000001307">
    <property type="component" value="Unassembled WGS sequence"/>
</dbReference>
<reference evidence="12" key="1">
    <citation type="journal article" date="2010" name="Science">
        <title>Plasticity of animal genome architecture unmasked by rapid evolution of a pelagic tunicate.</title>
        <authorList>
            <person name="Denoeud F."/>
            <person name="Henriet S."/>
            <person name="Mungpakdee S."/>
            <person name="Aury J.M."/>
            <person name="Da Silva C."/>
            <person name="Brinkmann H."/>
            <person name="Mikhaleva J."/>
            <person name="Olsen L.C."/>
            <person name="Jubin C."/>
            <person name="Canestro C."/>
            <person name="Bouquet J.M."/>
            <person name="Danks G."/>
            <person name="Poulain J."/>
            <person name="Campsteijn C."/>
            <person name="Adamski M."/>
            <person name="Cross I."/>
            <person name="Yadetie F."/>
            <person name="Muffato M."/>
            <person name="Louis A."/>
            <person name="Butcher S."/>
            <person name="Tsagkogeorga G."/>
            <person name="Konrad A."/>
            <person name="Singh S."/>
            <person name="Jensen M.F."/>
            <person name="Cong E.H."/>
            <person name="Eikeseth-Otteraa H."/>
            <person name="Noel B."/>
            <person name="Anthouard V."/>
            <person name="Porcel B.M."/>
            <person name="Kachouri-Lafond R."/>
            <person name="Nishino A."/>
            <person name="Ugolini M."/>
            <person name="Chourrout P."/>
            <person name="Nishida H."/>
            <person name="Aasland R."/>
            <person name="Huzurbazar S."/>
            <person name="Westhof E."/>
            <person name="Delsuc F."/>
            <person name="Lehrach H."/>
            <person name="Reinhardt R."/>
            <person name="Weissenbach J."/>
            <person name="Roy S.W."/>
            <person name="Artiguenave F."/>
            <person name="Postlethwait J.H."/>
            <person name="Manak J.R."/>
            <person name="Thompson E.M."/>
            <person name="Jaillon O."/>
            <person name="Du Pasquier L."/>
            <person name="Boudinot P."/>
            <person name="Liberles D.A."/>
            <person name="Volff J.N."/>
            <person name="Philippe H."/>
            <person name="Lenhard B."/>
            <person name="Roest Crollius H."/>
            <person name="Wincker P."/>
            <person name="Chourrout D."/>
        </authorList>
    </citation>
    <scope>NUCLEOTIDE SEQUENCE [LARGE SCALE GENOMIC DNA]</scope>
</reference>
<keyword evidence="7" id="KW-0963">Cytoplasm</keyword>
<evidence type="ECO:0000256" key="9">
    <source>
        <dbReference type="RuleBase" id="RU000394"/>
    </source>
</evidence>
<evidence type="ECO:0000256" key="3">
    <source>
        <dbReference type="ARBA" id="ARBA00022741"/>
    </source>
</evidence>
<evidence type="ECO:0000256" key="7">
    <source>
        <dbReference type="ARBA" id="ARBA00023212"/>
    </source>
</evidence>
<dbReference type="InParanoid" id="E4WTD8"/>
<keyword evidence="2 9" id="KW-0493">Microtubule</keyword>
<dbReference type="GO" id="GO:0003777">
    <property type="term" value="F:microtubule motor activity"/>
    <property type="evidence" value="ECO:0007669"/>
    <property type="project" value="InterPro"/>
</dbReference>
<feature type="domain" description="Kinesin motor" evidence="11">
    <location>
        <begin position="4"/>
        <end position="331"/>
    </location>
</feature>
<keyword evidence="6 8" id="KW-0505">Motor protein</keyword>
<dbReference type="OrthoDB" id="3176171at2759"/>
<evidence type="ECO:0000256" key="2">
    <source>
        <dbReference type="ARBA" id="ARBA00022701"/>
    </source>
</evidence>
<evidence type="ECO:0000256" key="5">
    <source>
        <dbReference type="ARBA" id="ARBA00023054"/>
    </source>
</evidence>
<dbReference type="GO" id="GO:0005874">
    <property type="term" value="C:microtubule"/>
    <property type="evidence" value="ECO:0007669"/>
    <property type="project" value="UniProtKB-KW"/>
</dbReference>